<dbReference type="EMBL" id="KV425906">
    <property type="protein sequence ID" value="KZV99803.1"/>
    <property type="molecule type" value="Genomic_DNA"/>
</dbReference>
<feature type="signal peptide" evidence="1">
    <location>
        <begin position="1"/>
        <end position="16"/>
    </location>
</feature>
<evidence type="ECO:0000259" key="2">
    <source>
        <dbReference type="Pfam" id="PF16862"/>
    </source>
</evidence>
<dbReference type="PANTHER" id="PTHR36183">
    <property type="entry name" value="BETA-GLUCURONIDASE"/>
    <property type="match status" value="1"/>
</dbReference>
<reference evidence="3 4" key="1">
    <citation type="journal article" date="2016" name="Mol. Biol. Evol.">
        <title>Comparative Genomics of Early-Diverging Mushroom-Forming Fungi Provides Insights into the Origins of Lignocellulose Decay Capabilities.</title>
        <authorList>
            <person name="Nagy L.G."/>
            <person name="Riley R."/>
            <person name="Tritt A."/>
            <person name="Adam C."/>
            <person name="Daum C."/>
            <person name="Floudas D."/>
            <person name="Sun H."/>
            <person name="Yadav J.S."/>
            <person name="Pangilinan J."/>
            <person name="Larsson K.H."/>
            <person name="Matsuura K."/>
            <person name="Barry K."/>
            <person name="Labutti K."/>
            <person name="Kuo R."/>
            <person name="Ohm R.A."/>
            <person name="Bhattacharya S.S."/>
            <person name="Shirouzu T."/>
            <person name="Yoshinaga Y."/>
            <person name="Martin F.M."/>
            <person name="Grigoriev I.V."/>
            <person name="Hibbett D.S."/>
        </authorList>
    </citation>
    <scope>NUCLEOTIDE SEQUENCE [LARGE SCALE GENOMIC DNA]</scope>
    <source>
        <strain evidence="3 4">HHB12029</strain>
    </source>
</reference>
<dbReference type="Gene3D" id="3.20.20.80">
    <property type="entry name" value="Glycosidases"/>
    <property type="match status" value="1"/>
</dbReference>
<evidence type="ECO:0000313" key="4">
    <source>
        <dbReference type="Proteomes" id="UP000077266"/>
    </source>
</evidence>
<keyword evidence="1" id="KW-0732">Signal</keyword>
<dbReference type="OrthoDB" id="2831684at2759"/>
<dbReference type="AlphaFoldDB" id="A0A165MV24"/>
<sequence>MFPASLLLLLAASATAQTTVTPSIPHSPPSTASKLDRRVASLSIEFSYLPSFGGNNSAPNELTRSLIQRIVDRTGVGPDLRPGGITVDSSVYDPSAKLGLQLVTSPTGGIYKTIFGPAYFEALNVFPNSTRVTWSVNLGNNTVGFAQAGIKAALEHIGLKSGRLFAFELGNEADHYSWGTTRPSTWASADYTSQFLGWTSYLSRNLSIPQHMFVAGGFAEDPTSAAPMTTRSIIAEGAESANTVKLYAQHTYQYSTCDPPRDAIATLEHLVDHRNITAYLDLWRPQIAAAHELGREFTVGEYNSVSCSGKQNVTDGFGQAMWLADTILYGASIGIARLHLHQGATLVFQSSNQANGPGFSWYDLWYPTESERYGAARAAPSFVAYLLLAEAVGRTDTARIALLDLGSAAPEQLAAYAIWEGPALRRVVLLNMAPRTDAGSETAVVDLKIKTATVKRMTSAGGLEEKDSTKTTWAGQSFAQGVAVGKEVVEKLEDGKVTVRGAEGVVVFLH</sequence>
<name>A0A165MV24_EXIGL</name>
<proteinExistence type="predicted"/>
<feature type="domain" description="Beta-glucuronidase C-terminal" evidence="2">
    <location>
        <begin position="415"/>
        <end position="505"/>
    </location>
</feature>
<dbReference type="Proteomes" id="UP000077266">
    <property type="component" value="Unassembled WGS sequence"/>
</dbReference>
<organism evidence="3 4">
    <name type="scientific">Exidia glandulosa HHB12029</name>
    <dbReference type="NCBI Taxonomy" id="1314781"/>
    <lineage>
        <taxon>Eukaryota</taxon>
        <taxon>Fungi</taxon>
        <taxon>Dikarya</taxon>
        <taxon>Basidiomycota</taxon>
        <taxon>Agaricomycotina</taxon>
        <taxon>Agaricomycetes</taxon>
        <taxon>Auriculariales</taxon>
        <taxon>Exidiaceae</taxon>
        <taxon>Exidia</taxon>
    </lineage>
</organism>
<accession>A0A165MV24</accession>
<feature type="chain" id="PRO_5007862688" description="Beta-glucuronidase C-terminal domain-containing protein" evidence="1">
    <location>
        <begin position="17"/>
        <end position="510"/>
    </location>
</feature>
<dbReference type="SUPFAM" id="SSF51445">
    <property type="entry name" value="(Trans)glycosidases"/>
    <property type="match status" value="1"/>
</dbReference>
<dbReference type="InterPro" id="IPR031728">
    <property type="entry name" value="GlcAase_C"/>
</dbReference>
<keyword evidence="4" id="KW-1185">Reference proteome</keyword>
<dbReference type="Pfam" id="PF16862">
    <property type="entry name" value="Glyco_hydro_79C"/>
    <property type="match status" value="1"/>
</dbReference>
<dbReference type="PANTHER" id="PTHR36183:SF2">
    <property type="entry name" value="BETA-GLUCURONIDASE C-TERMINAL DOMAIN-CONTAINING PROTEIN"/>
    <property type="match status" value="1"/>
</dbReference>
<dbReference type="InterPro" id="IPR017853">
    <property type="entry name" value="GH"/>
</dbReference>
<evidence type="ECO:0000313" key="3">
    <source>
        <dbReference type="EMBL" id="KZV99803.1"/>
    </source>
</evidence>
<protein>
    <recommendedName>
        <fullName evidence="2">Beta-glucuronidase C-terminal domain-containing protein</fullName>
    </recommendedName>
</protein>
<dbReference type="InterPro" id="IPR052974">
    <property type="entry name" value="GH79_Enzymes"/>
</dbReference>
<evidence type="ECO:0000256" key="1">
    <source>
        <dbReference type="SAM" id="SignalP"/>
    </source>
</evidence>
<gene>
    <name evidence="3" type="ORF">EXIGLDRAFT_723870</name>
</gene>
<dbReference type="InParanoid" id="A0A165MV24"/>